<dbReference type="EMBL" id="CBTK010000028">
    <property type="protein sequence ID" value="CDH43564.1"/>
    <property type="molecule type" value="Genomic_DNA"/>
</dbReference>
<dbReference type="InterPro" id="IPR001789">
    <property type="entry name" value="Sig_transdc_resp-reg_receiver"/>
</dbReference>
<feature type="modified residue" description="4-aspartylphosphate" evidence="2">
    <location>
        <position position="54"/>
    </location>
</feature>
<gene>
    <name evidence="4" type="ORF">BN874_1230074</name>
</gene>
<evidence type="ECO:0000256" key="1">
    <source>
        <dbReference type="ARBA" id="ARBA00022553"/>
    </source>
</evidence>
<reference evidence="4 5" key="1">
    <citation type="journal article" date="2014" name="ISME J.">
        <title>Candidatus Competibacter-lineage genomes retrieved from metagenomes reveal functional metabolic diversity.</title>
        <authorList>
            <person name="McIlroy S.J."/>
            <person name="Albertsen M."/>
            <person name="Andresen E.K."/>
            <person name="Saunders A.M."/>
            <person name="Kristiansen R."/>
            <person name="Stokholm-Bjerregaard M."/>
            <person name="Nielsen K.L."/>
            <person name="Nielsen P.H."/>
        </authorList>
    </citation>
    <scope>NUCLEOTIDE SEQUENCE [LARGE SCALE GENOMIC DNA]</scope>
    <source>
        <strain evidence="4 5">Run_B_J11</strain>
    </source>
</reference>
<dbReference type="InterPro" id="IPR050595">
    <property type="entry name" value="Bact_response_regulator"/>
</dbReference>
<dbReference type="Pfam" id="PF00072">
    <property type="entry name" value="Response_reg"/>
    <property type="match status" value="1"/>
</dbReference>
<dbReference type="PROSITE" id="PS50110">
    <property type="entry name" value="RESPONSE_REGULATORY"/>
    <property type="match status" value="1"/>
</dbReference>
<sequence length="126" mass="14085">MNPKRLLIVDDEPGFGEFVRRVALTLDYEVTVTTHGQAFQKCYAEVQPTLIIVDMIMPDIDGNELVLWTLQQGYTNDLIITTGYGTDYAQEAKTLAEFMGLRTVTTLVKPVALPQLRAALSRQNPP</sequence>
<name>A0A7U7G815_9GAMM</name>
<protein>
    <recommendedName>
        <fullName evidence="3">Response regulatory domain-containing protein</fullName>
    </recommendedName>
</protein>
<dbReference type="PANTHER" id="PTHR44591">
    <property type="entry name" value="STRESS RESPONSE REGULATOR PROTEIN 1"/>
    <property type="match status" value="1"/>
</dbReference>
<dbReference type="InterPro" id="IPR011006">
    <property type="entry name" value="CheY-like_superfamily"/>
</dbReference>
<dbReference type="SUPFAM" id="SSF52172">
    <property type="entry name" value="CheY-like"/>
    <property type="match status" value="1"/>
</dbReference>
<dbReference type="PANTHER" id="PTHR44591:SF3">
    <property type="entry name" value="RESPONSE REGULATORY DOMAIN-CONTAINING PROTEIN"/>
    <property type="match status" value="1"/>
</dbReference>
<comment type="caution">
    <text evidence="4">The sequence shown here is derived from an EMBL/GenBank/DDBJ whole genome shotgun (WGS) entry which is preliminary data.</text>
</comment>
<keyword evidence="1 2" id="KW-0597">Phosphoprotein</keyword>
<keyword evidence="5" id="KW-1185">Reference proteome</keyword>
<dbReference type="GO" id="GO:0000160">
    <property type="term" value="P:phosphorelay signal transduction system"/>
    <property type="evidence" value="ECO:0007669"/>
    <property type="project" value="InterPro"/>
</dbReference>
<dbReference type="Proteomes" id="UP000019184">
    <property type="component" value="Unassembled WGS sequence"/>
</dbReference>
<organism evidence="4 5">
    <name type="scientific">Candidatus Contendobacter odensis Run_B_J11</name>
    <dbReference type="NCBI Taxonomy" id="1400861"/>
    <lineage>
        <taxon>Bacteria</taxon>
        <taxon>Pseudomonadati</taxon>
        <taxon>Pseudomonadota</taxon>
        <taxon>Gammaproteobacteria</taxon>
        <taxon>Candidatus Competibacteraceae</taxon>
        <taxon>Candidatus Contendibacter</taxon>
    </lineage>
</organism>
<dbReference type="RefSeq" id="WP_034430618.1">
    <property type="nucleotide sequence ID" value="NZ_CBTK010000028.1"/>
</dbReference>
<feature type="domain" description="Response regulatory" evidence="3">
    <location>
        <begin position="5"/>
        <end position="124"/>
    </location>
</feature>
<dbReference type="AlphaFoldDB" id="A0A7U7G815"/>
<dbReference type="CDD" id="cd00156">
    <property type="entry name" value="REC"/>
    <property type="match status" value="1"/>
</dbReference>
<proteinExistence type="predicted"/>
<dbReference type="Gene3D" id="3.40.50.2300">
    <property type="match status" value="1"/>
</dbReference>
<dbReference type="SMART" id="SM00448">
    <property type="entry name" value="REC"/>
    <property type="match status" value="1"/>
</dbReference>
<dbReference type="OrthoDB" id="9800897at2"/>
<evidence type="ECO:0000259" key="3">
    <source>
        <dbReference type="PROSITE" id="PS50110"/>
    </source>
</evidence>
<accession>A0A7U7G815</accession>
<evidence type="ECO:0000313" key="4">
    <source>
        <dbReference type="EMBL" id="CDH43564.1"/>
    </source>
</evidence>
<evidence type="ECO:0000313" key="5">
    <source>
        <dbReference type="Proteomes" id="UP000019184"/>
    </source>
</evidence>
<evidence type="ECO:0000256" key="2">
    <source>
        <dbReference type="PROSITE-ProRule" id="PRU00169"/>
    </source>
</evidence>